<dbReference type="EC" id="3.5.1.19" evidence="6"/>
<dbReference type="Pfam" id="PF00857">
    <property type="entry name" value="Isochorismatase"/>
    <property type="match status" value="2"/>
</dbReference>
<keyword evidence="3" id="KW-0479">Metal-binding</keyword>
<comment type="similarity">
    <text evidence="1">Belongs to the isochorismatase family.</text>
</comment>
<evidence type="ECO:0000256" key="4">
    <source>
        <dbReference type="ARBA" id="ARBA00022801"/>
    </source>
</evidence>
<organism evidence="10">
    <name type="scientific">Alexandrium monilatum</name>
    <dbReference type="NCBI Taxonomy" id="311494"/>
    <lineage>
        <taxon>Eukaryota</taxon>
        <taxon>Sar</taxon>
        <taxon>Alveolata</taxon>
        <taxon>Dinophyceae</taxon>
        <taxon>Gonyaulacales</taxon>
        <taxon>Pyrocystaceae</taxon>
        <taxon>Alexandrium</taxon>
    </lineage>
</organism>
<evidence type="ECO:0000256" key="5">
    <source>
        <dbReference type="ARBA" id="ARBA00037900"/>
    </source>
</evidence>
<dbReference type="InterPro" id="IPR036380">
    <property type="entry name" value="Isochorismatase-like_sf"/>
</dbReference>
<feature type="compositionally biased region" description="Basic and acidic residues" evidence="8">
    <location>
        <begin position="562"/>
        <end position="573"/>
    </location>
</feature>
<evidence type="ECO:0000256" key="2">
    <source>
        <dbReference type="ARBA" id="ARBA00022642"/>
    </source>
</evidence>
<dbReference type="Gene3D" id="3.40.50.850">
    <property type="entry name" value="Isochorismatase-like"/>
    <property type="match status" value="1"/>
</dbReference>
<sequence>MPMPGEVQQRRMSQLESWRMHGEHSPLFGEYLKLTSDAGWNEVLDAQSKLQIGPQDALIVVDMQNDFIPTDDINPAGGAFAVAEGGNIAGLIVRLMERFAASGASVVATRDYHPVDHCSFIPQGGPFPPHCIQGHVGSFFYKPIGSCLKRLQALGRNADVVFKGFHEDVDSFGSFAYADEPSSWARVCNRPDAPCGLHGCSMSSWTGSVKLKCSSCDDDVDAPPDVLSCYRRQDLASLLKERNVSRIFACGLALDYCVLDTALNCVQAGFAESYIIMDAARAAHLPGIGSFGSGFMQDPAELKHKLVSSSVKVIPSAICLPELQVQSPLLYHEVGRVFPENLGPFALIPAKDLKLAVDLKAGKFTVEGPTADINNLKVWNVEPTGAMGPLAHISLDKAMRQALQIPESAVNFSWGYSLGNGTFDEKARGYFSITTPAAAFFVFGGFIYTNSQDDVVAVMSLSLGSGIAFSAANKWKHKYSASLAGRWQPVTAPLLRKKGARLFAWINPCEVLTQGEDPWIVSKHGAFAFLFHDDPAQEDARDVYFTQKEKTQLRMATLGRISHRETPKGEPHPEPSPMQKAEQPQTIPVMIKEVPRRCCVVS</sequence>
<dbReference type="EMBL" id="HBNR01032842">
    <property type="protein sequence ID" value="CAE4587642.1"/>
    <property type="molecule type" value="Transcribed_RNA"/>
</dbReference>
<dbReference type="GO" id="GO:0008936">
    <property type="term" value="F:nicotinamidase activity"/>
    <property type="evidence" value="ECO:0007669"/>
    <property type="project" value="UniProtKB-EC"/>
</dbReference>
<evidence type="ECO:0000313" key="10">
    <source>
        <dbReference type="EMBL" id="CAE4587642.1"/>
    </source>
</evidence>
<keyword evidence="2" id="KW-0662">Pyridine nucleotide biosynthesis</keyword>
<gene>
    <name evidence="10" type="ORF">AMON00008_LOCUS22538</name>
</gene>
<keyword evidence="4" id="KW-0378">Hydrolase</keyword>
<dbReference type="GO" id="GO:0019363">
    <property type="term" value="P:pyridine nucleotide biosynthetic process"/>
    <property type="evidence" value="ECO:0007669"/>
    <property type="project" value="UniProtKB-KW"/>
</dbReference>
<evidence type="ECO:0000256" key="3">
    <source>
        <dbReference type="ARBA" id="ARBA00022723"/>
    </source>
</evidence>
<reference evidence="10" key="1">
    <citation type="submission" date="2021-01" db="EMBL/GenBank/DDBJ databases">
        <authorList>
            <person name="Corre E."/>
            <person name="Pelletier E."/>
            <person name="Niang G."/>
            <person name="Scheremetjew M."/>
            <person name="Finn R."/>
            <person name="Kale V."/>
            <person name="Holt S."/>
            <person name="Cochrane G."/>
            <person name="Meng A."/>
            <person name="Brown T."/>
            <person name="Cohen L."/>
        </authorList>
    </citation>
    <scope>NUCLEOTIDE SEQUENCE</scope>
    <source>
        <strain evidence="10">CCMP3105</strain>
    </source>
</reference>
<evidence type="ECO:0000256" key="1">
    <source>
        <dbReference type="ARBA" id="ARBA00006336"/>
    </source>
</evidence>
<evidence type="ECO:0000256" key="8">
    <source>
        <dbReference type="SAM" id="MobiDB-lite"/>
    </source>
</evidence>
<dbReference type="SUPFAM" id="SSF52499">
    <property type="entry name" value="Isochorismatase-like hydrolases"/>
    <property type="match status" value="1"/>
</dbReference>
<feature type="domain" description="Isochorismatase-like" evidence="9">
    <location>
        <begin position="228"/>
        <end position="283"/>
    </location>
</feature>
<accession>A0A7S4V3L2</accession>
<evidence type="ECO:0000256" key="7">
    <source>
        <dbReference type="ARBA" id="ARBA00043224"/>
    </source>
</evidence>
<dbReference type="AlphaFoldDB" id="A0A7S4V3L2"/>
<name>A0A7S4V3L2_9DINO</name>
<dbReference type="InterPro" id="IPR000868">
    <property type="entry name" value="Isochorismatase-like_dom"/>
</dbReference>
<dbReference type="PANTHER" id="PTHR11080">
    <property type="entry name" value="PYRAZINAMIDASE/NICOTINAMIDASE"/>
    <property type="match status" value="1"/>
</dbReference>
<protein>
    <recommendedName>
        <fullName evidence="6">nicotinamidase</fullName>
        <ecNumber evidence="6">3.5.1.19</ecNumber>
    </recommendedName>
    <alternativeName>
        <fullName evidence="7">Nicotinamide deamidase</fullName>
    </alternativeName>
</protein>
<feature type="region of interest" description="Disordered" evidence="8">
    <location>
        <begin position="560"/>
        <end position="587"/>
    </location>
</feature>
<evidence type="ECO:0000256" key="6">
    <source>
        <dbReference type="ARBA" id="ARBA00039017"/>
    </source>
</evidence>
<proteinExistence type="inferred from homology"/>
<dbReference type="InterPro" id="IPR052347">
    <property type="entry name" value="Isochorismatase_Nicotinamidase"/>
</dbReference>
<feature type="domain" description="Isochorismatase-like" evidence="9">
    <location>
        <begin position="57"/>
        <end position="141"/>
    </location>
</feature>
<comment type="pathway">
    <text evidence="5">Cofactor biosynthesis; nicotinate biosynthesis; nicotinate from nicotinamide: step 1/1.</text>
</comment>
<dbReference type="GO" id="GO:0046872">
    <property type="term" value="F:metal ion binding"/>
    <property type="evidence" value="ECO:0007669"/>
    <property type="project" value="UniProtKB-KW"/>
</dbReference>
<dbReference type="PANTHER" id="PTHR11080:SF2">
    <property type="entry name" value="LD05707P"/>
    <property type="match status" value="1"/>
</dbReference>
<evidence type="ECO:0000259" key="9">
    <source>
        <dbReference type="Pfam" id="PF00857"/>
    </source>
</evidence>